<evidence type="ECO:0000313" key="4">
    <source>
        <dbReference type="Proteomes" id="UP001519363"/>
    </source>
</evidence>
<dbReference type="CDD" id="cd14846">
    <property type="entry name" value="Peptidase_M15_like"/>
    <property type="match status" value="1"/>
</dbReference>
<dbReference type="SUPFAM" id="SSF55166">
    <property type="entry name" value="Hedgehog/DD-peptidase"/>
    <property type="match status" value="1"/>
</dbReference>
<dbReference type="EMBL" id="JAGIOO010000001">
    <property type="protein sequence ID" value="MBP2475923.1"/>
    <property type="molecule type" value="Genomic_DNA"/>
</dbReference>
<dbReference type="PANTHER" id="PTHR34385">
    <property type="entry name" value="D-ALANYL-D-ALANINE CARBOXYPEPTIDASE"/>
    <property type="match status" value="1"/>
</dbReference>
<dbReference type="Pfam" id="PF02557">
    <property type="entry name" value="VanY"/>
    <property type="match status" value="1"/>
</dbReference>
<evidence type="ECO:0000259" key="2">
    <source>
        <dbReference type="Pfam" id="PF02557"/>
    </source>
</evidence>
<dbReference type="InterPro" id="IPR003709">
    <property type="entry name" value="VanY-like_core_dom"/>
</dbReference>
<dbReference type="Proteomes" id="UP001519363">
    <property type="component" value="Unassembled WGS sequence"/>
</dbReference>
<dbReference type="RefSeq" id="WP_086782651.1">
    <property type="nucleotide sequence ID" value="NZ_JAGIOO010000001.1"/>
</dbReference>
<keyword evidence="1" id="KW-1133">Transmembrane helix</keyword>
<keyword evidence="1" id="KW-0812">Transmembrane</keyword>
<name>A0ABS5AH74_9PSEU</name>
<keyword evidence="1" id="KW-0472">Membrane</keyword>
<proteinExistence type="predicted"/>
<organism evidence="3 4">
    <name type="scientific">Crossiella equi</name>
    <dbReference type="NCBI Taxonomy" id="130796"/>
    <lineage>
        <taxon>Bacteria</taxon>
        <taxon>Bacillati</taxon>
        <taxon>Actinomycetota</taxon>
        <taxon>Actinomycetes</taxon>
        <taxon>Pseudonocardiales</taxon>
        <taxon>Pseudonocardiaceae</taxon>
        <taxon>Crossiella</taxon>
    </lineage>
</organism>
<dbReference type="InterPro" id="IPR009045">
    <property type="entry name" value="Zn_M74/Hedgehog-like"/>
</dbReference>
<reference evidence="3 4" key="1">
    <citation type="submission" date="2021-03" db="EMBL/GenBank/DDBJ databases">
        <title>Sequencing the genomes of 1000 actinobacteria strains.</title>
        <authorList>
            <person name="Klenk H.-P."/>
        </authorList>
    </citation>
    <scope>NUCLEOTIDE SEQUENCE [LARGE SCALE GENOMIC DNA]</scope>
    <source>
        <strain evidence="3 4">DSM 44580</strain>
    </source>
</reference>
<protein>
    <recommendedName>
        <fullName evidence="2">D-alanyl-D-alanine carboxypeptidase-like core domain-containing protein</fullName>
    </recommendedName>
</protein>
<comment type="caution">
    <text evidence="3">The sequence shown here is derived from an EMBL/GenBank/DDBJ whole genome shotgun (WGS) entry which is preliminary data.</text>
</comment>
<feature type="domain" description="D-alanyl-D-alanine carboxypeptidase-like core" evidence="2">
    <location>
        <begin position="103"/>
        <end position="205"/>
    </location>
</feature>
<feature type="transmembrane region" description="Helical" evidence="1">
    <location>
        <begin position="31"/>
        <end position="55"/>
    </location>
</feature>
<evidence type="ECO:0000256" key="1">
    <source>
        <dbReference type="SAM" id="Phobius"/>
    </source>
</evidence>
<gene>
    <name evidence="3" type="ORF">JOF53_004795</name>
</gene>
<dbReference type="Gene3D" id="3.30.1380.10">
    <property type="match status" value="1"/>
</dbReference>
<evidence type="ECO:0000313" key="3">
    <source>
        <dbReference type="EMBL" id="MBP2475923.1"/>
    </source>
</evidence>
<dbReference type="PANTHER" id="PTHR34385:SF1">
    <property type="entry name" value="PEPTIDOGLYCAN L-ALANYL-D-GLUTAMATE ENDOPEPTIDASE CWLK"/>
    <property type="match status" value="1"/>
</dbReference>
<accession>A0ABS5AH74</accession>
<dbReference type="InterPro" id="IPR052179">
    <property type="entry name" value="DD-CPase-like"/>
</dbReference>
<keyword evidence="4" id="KW-1185">Reference proteome</keyword>
<sequence>MRVPNHFHDAPTTPIQVPVDQLRGAKPRRRFPAWGGVLGLVVTLLFATGFVLYGLPPSEQDSGPRNYVGSGSSSSAAPTIPGCFLREQTPVEEEVASELDPTKLEKGMRKAFEKARCAAMREKVEILIKSAKRTATEQARLFREEIKKRGSEKEARKWVLPPEESAHVKGTAVDVKPMSGAKWLERNGQQYGLCRTISREWWHFEHNADWVADGCPKPQ</sequence>